<evidence type="ECO:0000313" key="10">
    <source>
        <dbReference type="EMBL" id="TFL05427.1"/>
    </source>
</evidence>
<protein>
    <recommendedName>
        <fullName evidence="5">orotate phosphoribosyltransferase</fullName>
        <ecNumber evidence="5">2.4.2.10</ecNumber>
    </recommendedName>
</protein>
<evidence type="ECO:0000256" key="3">
    <source>
        <dbReference type="ARBA" id="ARBA00006340"/>
    </source>
</evidence>
<dbReference type="CDD" id="cd06223">
    <property type="entry name" value="PRTases_typeI"/>
    <property type="match status" value="1"/>
</dbReference>
<dbReference type="GO" id="GO:0044205">
    <property type="term" value="P:'de novo' UMP biosynthetic process"/>
    <property type="evidence" value="ECO:0007669"/>
    <property type="project" value="UniProtKB-UniPathway"/>
</dbReference>
<evidence type="ECO:0000313" key="11">
    <source>
        <dbReference type="Proteomes" id="UP000305067"/>
    </source>
</evidence>
<proteinExistence type="inferred from homology"/>
<dbReference type="EMBL" id="ML178817">
    <property type="protein sequence ID" value="TFL05427.1"/>
    <property type="molecule type" value="Genomic_DNA"/>
</dbReference>
<dbReference type="UniPathway" id="UPA00070">
    <property type="reaction ID" value="UER00119"/>
</dbReference>
<dbReference type="PANTHER" id="PTHR46683">
    <property type="entry name" value="OROTATE PHOSPHORIBOSYLTRANSFERASE 1-RELATED"/>
    <property type="match status" value="1"/>
</dbReference>
<dbReference type="InterPro" id="IPR004467">
    <property type="entry name" value="Or_phspho_trans_dom"/>
</dbReference>
<keyword evidence="11" id="KW-1185">Reference proteome</keyword>
<dbReference type="InterPro" id="IPR023031">
    <property type="entry name" value="OPRT"/>
</dbReference>
<evidence type="ECO:0000256" key="8">
    <source>
        <dbReference type="ARBA" id="ARBA00022975"/>
    </source>
</evidence>
<dbReference type="NCBIfam" id="TIGR00336">
    <property type="entry name" value="pyrE"/>
    <property type="match status" value="1"/>
</dbReference>
<sequence length="243" mass="25787">MSFAPSESTSTLIEAALDAGALKFGTFTLKSGRQSPYFFNASFLSSGALLNAVANAYASVIMEMFNIPPSSLSGAADPPANLPFDVLFGPAYKGIPFAACTALVLSTCHSLPISVAYDRKEAKTHGEGGSLVGPPLKGKRVVILDDVMTAGTAVRGVLRVLREEGAEVVGVVQLLDREELGGGVELQGGEVSAVKDVEKEVGIGKVKCVLRARDLLGWLQENGTAEEVRRMKEYREMYGVKDM</sequence>
<dbReference type="GO" id="GO:0046132">
    <property type="term" value="P:pyrimidine ribonucleoside biosynthetic process"/>
    <property type="evidence" value="ECO:0007669"/>
    <property type="project" value="TreeGrafter"/>
</dbReference>
<gene>
    <name evidence="10" type="ORF">BDV98DRAFT_561990</name>
</gene>
<dbReference type="STRING" id="1884261.A0A5C3QVP9"/>
<dbReference type="PANTHER" id="PTHR46683:SF1">
    <property type="entry name" value="OROTATE PHOSPHORIBOSYLTRANSFERASE 1-RELATED"/>
    <property type="match status" value="1"/>
</dbReference>
<dbReference type="GO" id="GO:0006207">
    <property type="term" value="P:'de novo' pyrimidine nucleobase biosynthetic process"/>
    <property type="evidence" value="ECO:0007669"/>
    <property type="project" value="TreeGrafter"/>
</dbReference>
<name>A0A5C3QVP9_9AGAR</name>
<dbReference type="AlphaFoldDB" id="A0A5C3QVP9"/>
<dbReference type="Proteomes" id="UP000305067">
    <property type="component" value="Unassembled WGS sequence"/>
</dbReference>
<feature type="domain" description="Phosphoribosyltransferase" evidence="9">
    <location>
        <begin position="84"/>
        <end position="179"/>
    </location>
</feature>
<dbReference type="GO" id="GO:0005737">
    <property type="term" value="C:cytoplasm"/>
    <property type="evidence" value="ECO:0007669"/>
    <property type="project" value="TreeGrafter"/>
</dbReference>
<evidence type="ECO:0000256" key="1">
    <source>
        <dbReference type="ARBA" id="ARBA00003769"/>
    </source>
</evidence>
<comment type="similarity">
    <text evidence="3">Belongs to the purine/pyrimidine phosphoribosyltransferase family. PyrE subfamily.</text>
</comment>
<keyword evidence="6 10" id="KW-0328">Glycosyltransferase</keyword>
<dbReference type="InterPro" id="IPR000836">
    <property type="entry name" value="PRTase_dom"/>
</dbReference>
<comment type="pathway">
    <text evidence="2">Pyrimidine metabolism; UMP biosynthesis via de novo pathway; UMP from orotate: step 1/2.</text>
</comment>
<evidence type="ECO:0000256" key="7">
    <source>
        <dbReference type="ARBA" id="ARBA00022679"/>
    </source>
</evidence>
<evidence type="ECO:0000256" key="4">
    <source>
        <dbReference type="ARBA" id="ARBA00011738"/>
    </source>
</evidence>
<keyword evidence="7 10" id="KW-0808">Transferase</keyword>
<dbReference type="Gene3D" id="3.40.50.2020">
    <property type="match status" value="1"/>
</dbReference>
<reference evidence="10 11" key="1">
    <citation type="journal article" date="2019" name="Nat. Ecol. Evol.">
        <title>Megaphylogeny resolves global patterns of mushroom evolution.</title>
        <authorList>
            <person name="Varga T."/>
            <person name="Krizsan K."/>
            <person name="Foldi C."/>
            <person name="Dima B."/>
            <person name="Sanchez-Garcia M."/>
            <person name="Sanchez-Ramirez S."/>
            <person name="Szollosi G.J."/>
            <person name="Szarkandi J.G."/>
            <person name="Papp V."/>
            <person name="Albert L."/>
            <person name="Andreopoulos W."/>
            <person name="Angelini C."/>
            <person name="Antonin V."/>
            <person name="Barry K.W."/>
            <person name="Bougher N.L."/>
            <person name="Buchanan P."/>
            <person name="Buyck B."/>
            <person name="Bense V."/>
            <person name="Catcheside P."/>
            <person name="Chovatia M."/>
            <person name="Cooper J."/>
            <person name="Damon W."/>
            <person name="Desjardin D."/>
            <person name="Finy P."/>
            <person name="Geml J."/>
            <person name="Haridas S."/>
            <person name="Hughes K."/>
            <person name="Justo A."/>
            <person name="Karasinski D."/>
            <person name="Kautmanova I."/>
            <person name="Kiss B."/>
            <person name="Kocsube S."/>
            <person name="Kotiranta H."/>
            <person name="LaButti K.M."/>
            <person name="Lechner B.E."/>
            <person name="Liimatainen K."/>
            <person name="Lipzen A."/>
            <person name="Lukacs Z."/>
            <person name="Mihaltcheva S."/>
            <person name="Morgado L.N."/>
            <person name="Niskanen T."/>
            <person name="Noordeloos M.E."/>
            <person name="Ohm R.A."/>
            <person name="Ortiz-Santana B."/>
            <person name="Ovrebo C."/>
            <person name="Racz N."/>
            <person name="Riley R."/>
            <person name="Savchenko A."/>
            <person name="Shiryaev A."/>
            <person name="Soop K."/>
            <person name="Spirin V."/>
            <person name="Szebenyi C."/>
            <person name="Tomsovsky M."/>
            <person name="Tulloss R.E."/>
            <person name="Uehling J."/>
            <person name="Grigoriev I.V."/>
            <person name="Vagvolgyi C."/>
            <person name="Papp T."/>
            <person name="Martin F.M."/>
            <person name="Miettinen O."/>
            <person name="Hibbett D.S."/>
            <person name="Nagy L.G."/>
        </authorList>
    </citation>
    <scope>NUCLEOTIDE SEQUENCE [LARGE SCALE GENOMIC DNA]</scope>
    <source>
        <strain evidence="10 11">CBS 309.79</strain>
    </source>
</reference>
<evidence type="ECO:0000256" key="5">
    <source>
        <dbReference type="ARBA" id="ARBA00011971"/>
    </source>
</evidence>
<dbReference type="OrthoDB" id="5553476at2759"/>
<evidence type="ECO:0000256" key="6">
    <source>
        <dbReference type="ARBA" id="ARBA00022676"/>
    </source>
</evidence>
<dbReference type="GO" id="GO:0004588">
    <property type="term" value="F:orotate phosphoribosyltransferase activity"/>
    <property type="evidence" value="ECO:0007669"/>
    <property type="project" value="UniProtKB-EC"/>
</dbReference>
<dbReference type="Pfam" id="PF00156">
    <property type="entry name" value="Pribosyltran"/>
    <property type="match status" value="1"/>
</dbReference>
<evidence type="ECO:0000259" key="9">
    <source>
        <dbReference type="Pfam" id="PF00156"/>
    </source>
</evidence>
<dbReference type="SUPFAM" id="SSF53271">
    <property type="entry name" value="PRTase-like"/>
    <property type="match status" value="1"/>
</dbReference>
<dbReference type="InterPro" id="IPR029057">
    <property type="entry name" value="PRTase-like"/>
</dbReference>
<organism evidence="10 11">
    <name type="scientific">Pterulicium gracile</name>
    <dbReference type="NCBI Taxonomy" id="1884261"/>
    <lineage>
        <taxon>Eukaryota</taxon>
        <taxon>Fungi</taxon>
        <taxon>Dikarya</taxon>
        <taxon>Basidiomycota</taxon>
        <taxon>Agaricomycotina</taxon>
        <taxon>Agaricomycetes</taxon>
        <taxon>Agaricomycetidae</taxon>
        <taxon>Agaricales</taxon>
        <taxon>Pleurotineae</taxon>
        <taxon>Pterulaceae</taxon>
        <taxon>Pterulicium</taxon>
    </lineage>
</organism>
<keyword evidence="8" id="KW-0665">Pyrimidine biosynthesis</keyword>
<dbReference type="HAMAP" id="MF_01208">
    <property type="entry name" value="PyrE"/>
    <property type="match status" value="1"/>
</dbReference>
<comment type="subunit">
    <text evidence="4">Homodimer.</text>
</comment>
<evidence type="ECO:0000256" key="2">
    <source>
        <dbReference type="ARBA" id="ARBA00004889"/>
    </source>
</evidence>
<comment type="function">
    <text evidence="1">Catalyzes the transfer of a ribosyl phosphate group from 5-phosphoribose 1-diphosphate to orotate, leading to the formation of orotidine monophosphate (OMP).</text>
</comment>
<dbReference type="EC" id="2.4.2.10" evidence="5"/>
<accession>A0A5C3QVP9</accession>